<keyword evidence="2" id="KW-1185">Reference proteome</keyword>
<proteinExistence type="predicted"/>
<evidence type="ECO:0000313" key="2">
    <source>
        <dbReference type="Proteomes" id="UP001234178"/>
    </source>
</evidence>
<accession>A0ABQ9Z1X2</accession>
<comment type="caution">
    <text evidence="1">The sequence shown here is derived from an EMBL/GenBank/DDBJ whole genome shotgun (WGS) entry which is preliminary data.</text>
</comment>
<gene>
    <name evidence="1" type="ORF">OUZ56_012053</name>
</gene>
<evidence type="ECO:0008006" key="3">
    <source>
        <dbReference type="Google" id="ProtNLM"/>
    </source>
</evidence>
<organism evidence="1 2">
    <name type="scientific">Daphnia magna</name>
    <dbReference type="NCBI Taxonomy" id="35525"/>
    <lineage>
        <taxon>Eukaryota</taxon>
        <taxon>Metazoa</taxon>
        <taxon>Ecdysozoa</taxon>
        <taxon>Arthropoda</taxon>
        <taxon>Crustacea</taxon>
        <taxon>Branchiopoda</taxon>
        <taxon>Diplostraca</taxon>
        <taxon>Cladocera</taxon>
        <taxon>Anomopoda</taxon>
        <taxon>Daphniidae</taxon>
        <taxon>Daphnia</taxon>
    </lineage>
</organism>
<evidence type="ECO:0000313" key="1">
    <source>
        <dbReference type="EMBL" id="KAK4006898.1"/>
    </source>
</evidence>
<reference evidence="1 2" key="1">
    <citation type="journal article" date="2023" name="Nucleic Acids Res.">
        <title>The hologenome of Daphnia magna reveals possible DNA methylation and microbiome-mediated evolution of the host genome.</title>
        <authorList>
            <person name="Chaturvedi A."/>
            <person name="Li X."/>
            <person name="Dhandapani V."/>
            <person name="Marshall H."/>
            <person name="Kissane S."/>
            <person name="Cuenca-Cambronero M."/>
            <person name="Asole G."/>
            <person name="Calvet F."/>
            <person name="Ruiz-Romero M."/>
            <person name="Marangio P."/>
            <person name="Guigo R."/>
            <person name="Rago D."/>
            <person name="Mirbahai L."/>
            <person name="Eastwood N."/>
            <person name="Colbourne J.K."/>
            <person name="Zhou J."/>
            <person name="Mallon E."/>
            <person name="Orsini L."/>
        </authorList>
    </citation>
    <scope>NUCLEOTIDE SEQUENCE [LARGE SCALE GENOMIC DNA]</scope>
    <source>
        <strain evidence="1">LRV0_1</strain>
    </source>
</reference>
<dbReference type="Proteomes" id="UP001234178">
    <property type="component" value="Unassembled WGS sequence"/>
</dbReference>
<name>A0ABQ9Z1X2_9CRUS</name>
<dbReference type="EMBL" id="JAOYFB010000002">
    <property type="protein sequence ID" value="KAK4006898.1"/>
    <property type="molecule type" value="Genomic_DNA"/>
</dbReference>
<protein>
    <recommendedName>
        <fullName evidence="3">Reverse transcriptase domain-containing protein</fullName>
    </recommendedName>
</protein>
<sequence>MSKRCTYRNIAYHFSHKDKPSNQEHIRIEETVKTFIQTPTAKEYAFIKNHEIISAVTVQLVLLYPWKTARVSVIKKQNKHNYYDVNSYRPISVKKTTETALHTLVSEIENGFEGKAATASAVIDIKSAFDTAWPRAILSALISRKFPAYVVKLIQSFQSSRTATLPSGHTTVSVKPNIDDTIRVQFPFNSSMLAFADDLTLSAQNKDPTIATRNLPARSSWSKNP</sequence>